<accession>A0ABU0MSA8</accession>
<reference evidence="1 2" key="1">
    <citation type="submission" date="2023-07" db="EMBL/GenBank/DDBJ databases">
        <title>Genomic Encyclopedia of Type Strains, Phase IV (KMG-IV): sequencing the most valuable type-strain genomes for metagenomic binning, comparative biology and taxonomic classification.</title>
        <authorList>
            <person name="Goeker M."/>
        </authorList>
    </citation>
    <scope>NUCLEOTIDE SEQUENCE [LARGE SCALE GENOMIC DNA]</scope>
    <source>
        <strain evidence="1 2">DSM 19922</strain>
    </source>
</reference>
<comment type="caution">
    <text evidence="1">The sequence shown here is derived from an EMBL/GenBank/DDBJ whole genome shotgun (WGS) entry which is preliminary data.</text>
</comment>
<evidence type="ECO:0000313" key="1">
    <source>
        <dbReference type="EMBL" id="MDQ0536194.1"/>
    </source>
</evidence>
<sequence>MISTSRAVEILKKTTHVPEPQIRGMARRLIDEGFLPKSRGRRVAEMDVEQFALLLIAVHVTTPKKGACEIAQSYFDLEGYYPGAAPFRTAGKHIAAALRAYIENGETAVAHGLWGSISVMVMLAHPYVTVTSLREVAKTEYGRRSTDEKPKTYVEFPAGTFARIAQLWHLPAAPGGGEGEK</sequence>
<name>A0ABU0MSA8_9PROT</name>
<dbReference type="EMBL" id="JAUSVU010000024">
    <property type="protein sequence ID" value="MDQ0536194.1"/>
    <property type="molecule type" value="Genomic_DNA"/>
</dbReference>
<dbReference type="RefSeq" id="WP_209988722.1">
    <property type="nucleotide sequence ID" value="NZ_JAGINO010000025.1"/>
</dbReference>
<keyword evidence="2" id="KW-1185">Reference proteome</keyword>
<dbReference type="Proteomes" id="UP001244552">
    <property type="component" value="Unassembled WGS sequence"/>
</dbReference>
<proteinExistence type="predicted"/>
<evidence type="ECO:0000313" key="2">
    <source>
        <dbReference type="Proteomes" id="UP001244552"/>
    </source>
</evidence>
<protein>
    <submittedName>
        <fullName evidence="1">Uncharacterized protein</fullName>
    </submittedName>
</protein>
<organism evidence="1 2">
    <name type="scientific">Azospirillum picis</name>
    <dbReference type="NCBI Taxonomy" id="488438"/>
    <lineage>
        <taxon>Bacteria</taxon>
        <taxon>Pseudomonadati</taxon>
        <taxon>Pseudomonadota</taxon>
        <taxon>Alphaproteobacteria</taxon>
        <taxon>Rhodospirillales</taxon>
        <taxon>Azospirillaceae</taxon>
        <taxon>Azospirillum</taxon>
    </lineage>
</organism>
<gene>
    <name evidence="1" type="ORF">QO018_005088</name>
</gene>